<protein>
    <submittedName>
        <fullName evidence="1">Uncharacterized protein</fullName>
    </submittedName>
</protein>
<evidence type="ECO:0000313" key="1">
    <source>
        <dbReference type="EMBL" id="KAJ2896428.1"/>
    </source>
</evidence>
<dbReference type="EMBL" id="JANBVB010000196">
    <property type="protein sequence ID" value="KAJ2896428.1"/>
    <property type="molecule type" value="Genomic_DNA"/>
</dbReference>
<reference evidence="1" key="1">
    <citation type="submission" date="2022-07" db="EMBL/GenBank/DDBJ databases">
        <title>Phylogenomic reconstructions and comparative analyses of Kickxellomycotina fungi.</title>
        <authorList>
            <person name="Reynolds N.K."/>
            <person name="Stajich J.E."/>
            <person name="Barry K."/>
            <person name="Grigoriev I.V."/>
            <person name="Crous P."/>
            <person name="Smith M.E."/>
        </authorList>
    </citation>
    <scope>NUCLEOTIDE SEQUENCE</scope>
    <source>
        <strain evidence="1">CBS 190363</strain>
    </source>
</reference>
<evidence type="ECO:0000313" key="2">
    <source>
        <dbReference type="Proteomes" id="UP001139981"/>
    </source>
</evidence>
<proteinExistence type="predicted"/>
<accession>A0ACC1M4P0</accession>
<keyword evidence="2" id="KW-1185">Reference proteome</keyword>
<name>A0ACC1M4P0_9FUNG</name>
<organism evidence="1 2">
    <name type="scientific">Coemansia aciculifera</name>
    <dbReference type="NCBI Taxonomy" id="417176"/>
    <lineage>
        <taxon>Eukaryota</taxon>
        <taxon>Fungi</taxon>
        <taxon>Fungi incertae sedis</taxon>
        <taxon>Zoopagomycota</taxon>
        <taxon>Kickxellomycotina</taxon>
        <taxon>Kickxellomycetes</taxon>
        <taxon>Kickxellales</taxon>
        <taxon>Kickxellaceae</taxon>
        <taxon>Coemansia</taxon>
    </lineage>
</organism>
<comment type="caution">
    <text evidence="1">The sequence shown here is derived from an EMBL/GenBank/DDBJ whole genome shotgun (WGS) entry which is preliminary data.</text>
</comment>
<gene>
    <name evidence="1" type="ORF">IWW38_002021</name>
</gene>
<sequence length="104" mass="11619">MRCFIIIAVLSCLLALCNSTYVVISNLKISKPYQVQDTLCYTTDPIFNVTVNQAVHNIIAISGHPTSFFANSDCTYMVAMAYDTAGKFIDVYRPIRSFSVQSTY</sequence>
<dbReference type="Proteomes" id="UP001139981">
    <property type="component" value="Unassembled WGS sequence"/>
</dbReference>